<dbReference type="EC" id="7.1.1.-" evidence="5"/>
<keyword evidence="4 5" id="KW-0472">Membrane</keyword>
<keyword evidence="5" id="KW-0520">NAD</keyword>
<dbReference type="GO" id="GO:0050136">
    <property type="term" value="F:NADH dehydrogenase (quinone) (non-electrogenic) activity"/>
    <property type="evidence" value="ECO:0007669"/>
    <property type="project" value="UniProtKB-UniRule"/>
</dbReference>
<comment type="subcellular location">
    <subcellularLocation>
        <location evidence="5">Cell membrane</location>
        <topology evidence="5">Multi-pass membrane protein</topology>
    </subcellularLocation>
    <subcellularLocation>
        <location evidence="1">Endomembrane system</location>
        <topology evidence="1">Multi-pass membrane protein</topology>
    </subcellularLocation>
    <subcellularLocation>
        <location evidence="6">Membrane</location>
        <topology evidence="6">Multi-pass membrane protein</topology>
    </subcellularLocation>
</comment>
<keyword evidence="5" id="KW-0830">Ubiquinone</keyword>
<reference evidence="8 9" key="1">
    <citation type="submission" date="2021-05" db="EMBL/GenBank/DDBJ databases">
        <title>The draft genome of Geobacter pelophilus DSM 12255.</title>
        <authorList>
            <person name="Xu Z."/>
            <person name="Masuda Y."/>
            <person name="Itoh H."/>
            <person name="Senoo K."/>
        </authorList>
    </citation>
    <scope>NUCLEOTIDE SEQUENCE [LARGE SCALE GENOMIC DNA]</scope>
    <source>
        <strain evidence="8 9">DSM 12255</strain>
    </source>
</reference>
<evidence type="ECO:0000256" key="4">
    <source>
        <dbReference type="ARBA" id="ARBA00023136"/>
    </source>
</evidence>
<dbReference type="Proteomes" id="UP000811899">
    <property type="component" value="Unassembled WGS sequence"/>
</dbReference>
<comment type="caution">
    <text evidence="8">The sequence shown here is derived from an EMBL/GenBank/DDBJ whole genome shotgun (WGS) entry which is preliminary data.</text>
</comment>
<dbReference type="InterPro" id="IPR010096">
    <property type="entry name" value="NADH-Q_OxRdtase_suN/2"/>
</dbReference>
<dbReference type="EMBL" id="JAHCVJ010000004">
    <property type="protein sequence ID" value="MBT0664820.1"/>
    <property type="molecule type" value="Genomic_DNA"/>
</dbReference>
<gene>
    <name evidence="5" type="primary">nuoN</name>
    <name evidence="8" type="ORF">KI809_10960</name>
</gene>
<feature type="transmembrane region" description="Helical" evidence="5">
    <location>
        <begin position="167"/>
        <end position="190"/>
    </location>
</feature>
<dbReference type="Pfam" id="PF00361">
    <property type="entry name" value="Proton_antipo_M"/>
    <property type="match status" value="1"/>
</dbReference>
<protein>
    <recommendedName>
        <fullName evidence="5">NADH-quinone oxidoreductase subunit N</fullName>
        <ecNumber evidence="5">7.1.1.-</ecNumber>
    </recommendedName>
    <alternativeName>
        <fullName evidence="5">NADH dehydrogenase I subunit N</fullName>
    </alternativeName>
    <alternativeName>
        <fullName evidence="5">NDH-1 subunit N</fullName>
    </alternativeName>
</protein>
<comment type="catalytic activity">
    <reaction evidence="5">
        <text>a quinone + NADH + 5 H(+)(in) = a quinol + NAD(+) + 4 H(+)(out)</text>
        <dbReference type="Rhea" id="RHEA:57888"/>
        <dbReference type="ChEBI" id="CHEBI:15378"/>
        <dbReference type="ChEBI" id="CHEBI:24646"/>
        <dbReference type="ChEBI" id="CHEBI:57540"/>
        <dbReference type="ChEBI" id="CHEBI:57945"/>
        <dbReference type="ChEBI" id="CHEBI:132124"/>
    </reaction>
</comment>
<evidence type="ECO:0000256" key="3">
    <source>
        <dbReference type="ARBA" id="ARBA00022989"/>
    </source>
</evidence>
<feature type="transmembrane region" description="Helical" evidence="5">
    <location>
        <begin position="136"/>
        <end position="155"/>
    </location>
</feature>
<dbReference type="NCBIfam" id="TIGR01770">
    <property type="entry name" value="NDH_I_N"/>
    <property type="match status" value="1"/>
</dbReference>
<organism evidence="8 9">
    <name type="scientific">Geoanaerobacter pelophilus</name>
    <dbReference type="NCBI Taxonomy" id="60036"/>
    <lineage>
        <taxon>Bacteria</taxon>
        <taxon>Pseudomonadati</taxon>
        <taxon>Thermodesulfobacteriota</taxon>
        <taxon>Desulfuromonadia</taxon>
        <taxon>Geobacterales</taxon>
        <taxon>Geobacteraceae</taxon>
        <taxon>Geoanaerobacter</taxon>
    </lineage>
</organism>
<proteinExistence type="inferred from homology"/>
<dbReference type="HAMAP" id="MF_00445">
    <property type="entry name" value="NDH1_NuoN_1"/>
    <property type="match status" value="1"/>
</dbReference>
<keyword evidence="9" id="KW-1185">Reference proteome</keyword>
<feature type="transmembrane region" description="Helical" evidence="5">
    <location>
        <begin position="284"/>
        <end position="302"/>
    </location>
</feature>
<feature type="transmembrane region" description="Helical" evidence="5">
    <location>
        <begin position="46"/>
        <end position="69"/>
    </location>
</feature>
<dbReference type="GO" id="GO:0048038">
    <property type="term" value="F:quinone binding"/>
    <property type="evidence" value="ECO:0007669"/>
    <property type="project" value="UniProtKB-KW"/>
</dbReference>
<evidence type="ECO:0000256" key="1">
    <source>
        <dbReference type="ARBA" id="ARBA00004127"/>
    </source>
</evidence>
<dbReference type="GO" id="GO:0005886">
    <property type="term" value="C:plasma membrane"/>
    <property type="evidence" value="ECO:0007669"/>
    <property type="project" value="UniProtKB-SubCell"/>
</dbReference>
<feature type="transmembrane region" description="Helical" evidence="5">
    <location>
        <begin position="309"/>
        <end position="331"/>
    </location>
</feature>
<dbReference type="GO" id="GO:0012505">
    <property type="term" value="C:endomembrane system"/>
    <property type="evidence" value="ECO:0007669"/>
    <property type="project" value="UniProtKB-SubCell"/>
</dbReference>
<dbReference type="GO" id="GO:0008137">
    <property type="term" value="F:NADH dehydrogenase (ubiquinone) activity"/>
    <property type="evidence" value="ECO:0007669"/>
    <property type="project" value="InterPro"/>
</dbReference>
<keyword evidence="5" id="KW-1003">Cell membrane</keyword>
<feature type="transmembrane region" description="Helical" evidence="5">
    <location>
        <begin position="414"/>
        <end position="434"/>
    </location>
</feature>
<keyword evidence="5" id="KW-0813">Transport</keyword>
<feature type="transmembrane region" description="Helical" evidence="5">
    <location>
        <begin position="210"/>
        <end position="228"/>
    </location>
</feature>
<evidence type="ECO:0000313" key="8">
    <source>
        <dbReference type="EMBL" id="MBT0664820.1"/>
    </source>
</evidence>
<evidence type="ECO:0000313" key="9">
    <source>
        <dbReference type="Proteomes" id="UP000811899"/>
    </source>
</evidence>
<feature type="transmembrane region" description="Helical" evidence="5">
    <location>
        <begin position="260"/>
        <end position="278"/>
    </location>
</feature>
<feature type="transmembrane region" description="Helical" evidence="5">
    <location>
        <begin position="81"/>
        <end position="100"/>
    </location>
</feature>
<feature type="transmembrane region" description="Helical" evidence="5">
    <location>
        <begin position="379"/>
        <end position="402"/>
    </location>
</feature>
<name>A0AAW4L5L5_9BACT</name>
<feature type="transmembrane region" description="Helical" evidence="5">
    <location>
        <begin position="337"/>
        <end position="358"/>
    </location>
</feature>
<dbReference type="GO" id="GO:0042773">
    <property type="term" value="P:ATP synthesis coupled electron transport"/>
    <property type="evidence" value="ECO:0007669"/>
    <property type="project" value="InterPro"/>
</dbReference>
<evidence type="ECO:0000259" key="7">
    <source>
        <dbReference type="Pfam" id="PF00361"/>
    </source>
</evidence>
<evidence type="ECO:0000256" key="2">
    <source>
        <dbReference type="ARBA" id="ARBA00022692"/>
    </source>
</evidence>
<comment type="similarity">
    <text evidence="5">Belongs to the complex I subunit 2 family.</text>
</comment>
<accession>A0AAW4L5L5</accession>
<keyword evidence="3 5" id="KW-1133">Transmembrane helix</keyword>
<comment type="subunit">
    <text evidence="5">NDH-1 is composed of 14 different subunits. Subunits NuoA, H, J, K, L, M, N constitute the membrane sector of the complex.</text>
</comment>
<feature type="transmembrane region" description="Helical" evidence="5">
    <location>
        <begin position="12"/>
        <end position="39"/>
    </location>
</feature>
<dbReference type="PANTHER" id="PTHR22773">
    <property type="entry name" value="NADH DEHYDROGENASE"/>
    <property type="match status" value="1"/>
</dbReference>
<evidence type="ECO:0000256" key="6">
    <source>
        <dbReference type="RuleBase" id="RU000320"/>
    </source>
</evidence>
<dbReference type="InterPro" id="IPR001750">
    <property type="entry name" value="ND/Mrp_TM"/>
</dbReference>
<evidence type="ECO:0000256" key="5">
    <source>
        <dbReference type="HAMAP-Rule" id="MF_00445"/>
    </source>
</evidence>
<dbReference type="AlphaFoldDB" id="A0AAW4L5L5"/>
<feature type="domain" description="NADH:quinone oxidoreductase/Mrp antiporter transmembrane" evidence="7">
    <location>
        <begin position="133"/>
        <end position="426"/>
    </location>
</feature>
<comment type="function">
    <text evidence="5">NDH-1 shuttles electrons from NADH, via FMN and iron-sulfur (Fe-S) centers, to quinones in the respiratory chain. The immediate electron acceptor for the enzyme in this species is believed to be ubiquinone. Couples the redox reaction to proton translocation (for every two electrons transferred, four hydrogen ions are translocated across the cytoplasmic membrane), and thus conserves the redox energy in a proton gradient.</text>
</comment>
<sequence length="489" mass="52546">MLQFPANIAAAAGVNFAAIMPEVILSVIAMALLLVNVFIKSEQKAYLGYLSLAGIILTFVTVISGWGTAQSGFNNSVLQDNFALFFKGTFLVSAFLTILITDQYLKREECNWGEIYPLILFATVGMMLMASGTDLMTIFLGLEVLSVSLYVLAGFNRANLKSNEAGLKYFLLGAFSTGFLLYGMALTYGATGTTRVAAIASYISQNGMVLSNPMLLAGMLLMAVGFSFKIAAAPFHMWTPDVYEGAPTPMTAFMSVGPKAAGFAAFLRVFIVAFPAMKADWSELLWVLAVLTMTVGNITALYQTNIKRMLAYSSIAHAGYVLVGFTAGNAVGTAGVLFYMLSYAFMNIGAFAIIVLVGRKGEDNNNVSDYAGFGFKHPVLGMCMSIFLFSLAGIPPAAGFIGKFYLFSGAIQAGYVWLAIIGVLNSAASVYYYLRVMVFMYMKDPTEEFDWLQVSPSLALCLLLSVAGVLIPGILPGSLLDLAQKALLM</sequence>
<keyword evidence="2 5" id="KW-0812">Transmembrane</keyword>
<keyword evidence="5" id="KW-0874">Quinone</keyword>
<keyword evidence="5" id="KW-1278">Translocase</keyword>
<feature type="transmembrane region" description="Helical" evidence="5">
    <location>
        <begin position="454"/>
        <end position="475"/>
    </location>
</feature>
<feature type="transmembrane region" description="Helical" evidence="5">
    <location>
        <begin position="112"/>
        <end position="130"/>
    </location>
</feature>